<dbReference type="EMBL" id="BJWL01000002">
    <property type="protein sequence ID" value="GFY82100.1"/>
    <property type="molecule type" value="Genomic_DNA"/>
</dbReference>
<sequence>MKGLKLRLGIGGLEKLQGRHWSKEEIEELESPAEAEKGRRYGRGAREDAGGGDVGGLDEAAQLC</sequence>
<evidence type="ECO:0000313" key="2">
    <source>
        <dbReference type="EMBL" id="GFY82100.1"/>
    </source>
</evidence>
<feature type="region of interest" description="Disordered" evidence="1">
    <location>
        <begin position="25"/>
        <end position="64"/>
    </location>
</feature>
<dbReference type="Proteomes" id="UP000585474">
    <property type="component" value="Unassembled WGS sequence"/>
</dbReference>
<keyword evidence="3" id="KW-1185">Reference proteome</keyword>
<organism evidence="2 3">
    <name type="scientific">Actinidia rufa</name>
    <dbReference type="NCBI Taxonomy" id="165716"/>
    <lineage>
        <taxon>Eukaryota</taxon>
        <taxon>Viridiplantae</taxon>
        <taxon>Streptophyta</taxon>
        <taxon>Embryophyta</taxon>
        <taxon>Tracheophyta</taxon>
        <taxon>Spermatophyta</taxon>
        <taxon>Magnoliopsida</taxon>
        <taxon>eudicotyledons</taxon>
        <taxon>Gunneridae</taxon>
        <taxon>Pentapetalae</taxon>
        <taxon>asterids</taxon>
        <taxon>Ericales</taxon>
        <taxon>Actinidiaceae</taxon>
        <taxon>Actinidia</taxon>
    </lineage>
</organism>
<dbReference type="AlphaFoldDB" id="A0A7J0E6R7"/>
<accession>A0A7J0E6R7</accession>
<protein>
    <submittedName>
        <fullName evidence="2">Uncharacterized protein</fullName>
    </submittedName>
</protein>
<gene>
    <name evidence="2" type="ORF">Acr_02g0003400</name>
</gene>
<comment type="caution">
    <text evidence="2">The sequence shown here is derived from an EMBL/GenBank/DDBJ whole genome shotgun (WGS) entry which is preliminary data.</text>
</comment>
<proteinExistence type="predicted"/>
<reference evidence="2 3" key="1">
    <citation type="submission" date="2019-07" db="EMBL/GenBank/DDBJ databases">
        <title>De Novo Assembly of kiwifruit Actinidia rufa.</title>
        <authorList>
            <person name="Sugita-Konishi S."/>
            <person name="Sato K."/>
            <person name="Mori E."/>
            <person name="Abe Y."/>
            <person name="Kisaki G."/>
            <person name="Hamano K."/>
            <person name="Suezawa K."/>
            <person name="Otani M."/>
            <person name="Fukuda T."/>
            <person name="Manabe T."/>
            <person name="Gomi K."/>
            <person name="Tabuchi M."/>
            <person name="Akimitsu K."/>
            <person name="Kataoka I."/>
        </authorList>
    </citation>
    <scope>NUCLEOTIDE SEQUENCE [LARGE SCALE GENOMIC DNA]</scope>
    <source>
        <strain evidence="3">cv. Fuchu</strain>
    </source>
</reference>
<name>A0A7J0E6R7_9ERIC</name>
<evidence type="ECO:0000256" key="1">
    <source>
        <dbReference type="SAM" id="MobiDB-lite"/>
    </source>
</evidence>
<evidence type="ECO:0000313" key="3">
    <source>
        <dbReference type="Proteomes" id="UP000585474"/>
    </source>
</evidence>
<feature type="compositionally biased region" description="Basic and acidic residues" evidence="1">
    <location>
        <begin position="34"/>
        <end position="49"/>
    </location>
</feature>